<keyword evidence="5" id="KW-0238">DNA-binding</keyword>
<dbReference type="InterPro" id="IPR043135">
    <property type="entry name" value="Fur_C"/>
</dbReference>
<keyword evidence="3" id="KW-0862">Zinc</keyword>
<dbReference type="EMBL" id="CP146612">
    <property type="protein sequence ID" value="WWX24678.1"/>
    <property type="molecule type" value="Genomic_DNA"/>
</dbReference>
<name>A0ABZ2J7C2_9CHLR</name>
<dbReference type="InterPro" id="IPR036388">
    <property type="entry name" value="WH-like_DNA-bd_sf"/>
</dbReference>
<keyword evidence="2" id="KW-0678">Repressor</keyword>
<evidence type="ECO:0000256" key="2">
    <source>
        <dbReference type="ARBA" id="ARBA00022491"/>
    </source>
</evidence>
<evidence type="ECO:0000256" key="5">
    <source>
        <dbReference type="ARBA" id="ARBA00023125"/>
    </source>
</evidence>
<dbReference type="Gene3D" id="1.10.10.10">
    <property type="entry name" value="Winged helix-like DNA-binding domain superfamily/Winged helix DNA-binding domain"/>
    <property type="match status" value="1"/>
</dbReference>
<evidence type="ECO:0000256" key="6">
    <source>
        <dbReference type="ARBA" id="ARBA00023163"/>
    </source>
</evidence>
<gene>
    <name evidence="7" type="ORF">V8247_05255</name>
</gene>
<evidence type="ECO:0000256" key="4">
    <source>
        <dbReference type="ARBA" id="ARBA00023015"/>
    </source>
</evidence>
<dbReference type="Gene3D" id="3.30.1490.190">
    <property type="match status" value="1"/>
</dbReference>
<comment type="similarity">
    <text evidence="1">Belongs to the Fur family.</text>
</comment>
<dbReference type="Pfam" id="PF01475">
    <property type="entry name" value="FUR"/>
    <property type="match status" value="1"/>
</dbReference>
<evidence type="ECO:0000313" key="8">
    <source>
        <dbReference type="Proteomes" id="UP001375370"/>
    </source>
</evidence>
<dbReference type="RefSeq" id="WP_338736792.1">
    <property type="nucleotide sequence ID" value="NZ_CP146612.1"/>
</dbReference>
<dbReference type="CDD" id="cd07153">
    <property type="entry name" value="Fur_like"/>
    <property type="match status" value="1"/>
</dbReference>
<keyword evidence="8" id="KW-1185">Reference proteome</keyword>
<dbReference type="Proteomes" id="UP001375370">
    <property type="component" value="Chromosome"/>
</dbReference>
<evidence type="ECO:0000256" key="1">
    <source>
        <dbReference type="ARBA" id="ARBA00007957"/>
    </source>
</evidence>
<evidence type="ECO:0000313" key="7">
    <source>
        <dbReference type="EMBL" id="WWX24678.1"/>
    </source>
</evidence>
<organism evidence="7 8">
    <name type="scientific">Candidatus Dehalogenimonas loeffleri</name>
    <dbReference type="NCBI Taxonomy" id="3127115"/>
    <lineage>
        <taxon>Bacteria</taxon>
        <taxon>Bacillati</taxon>
        <taxon>Chloroflexota</taxon>
        <taxon>Dehalococcoidia</taxon>
        <taxon>Dehalococcoidales</taxon>
        <taxon>Dehalococcoidaceae</taxon>
        <taxon>Dehalogenimonas</taxon>
    </lineage>
</organism>
<dbReference type="PANTHER" id="PTHR33202">
    <property type="entry name" value="ZINC UPTAKE REGULATION PROTEIN"/>
    <property type="match status" value="1"/>
</dbReference>
<reference evidence="7 8" key="1">
    <citation type="submission" date="2024-03" db="EMBL/GenBank/DDBJ databases">
        <title>A Dehalogenimonas Isolated from Estuarine Sediments Dihaloeliminates Chlorinated Alkanes.</title>
        <authorList>
            <person name="Yang Y."/>
            <person name="Wang H."/>
        </authorList>
    </citation>
    <scope>NUCLEOTIDE SEQUENCE [LARGE SCALE GENOMIC DNA]</scope>
    <source>
        <strain evidence="7 8">W</strain>
    </source>
</reference>
<dbReference type="SUPFAM" id="SSF46785">
    <property type="entry name" value="Winged helix' DNA-binding domain"/>
    <property type="match status" value="1"/>
</dbReference>
<dbReference type="InterPro" id="IPR002481">
    <property type="entry name" value="FUR"/>
</dbReference>
<sequence>MTPLGNTELKSTGQRAVILEIIRRGGGHLDADEIHQRARKQLPRLSLSTVYRVLQKFKENGLIEERHLDENHHHYEISRRDEHHHLICSGCGKVIEFSLPVADIITARIPAANGFEIKNCEINLSGLCPECRQKA</sequence>
<accession>A0ABZ2J7C2</accession>
<keyword evidence="4" id="KW-0805">Transcription regulation</keyword>
<evidence type="ECO:0000256" key="3">
    <source>
        <dbReference type="ARBA" id="ARBA00022833"/>
    </source>
</evidence>
<protein>
    <submittedName>
        <fullName evidence="7">Transcriptional repressor</fullName>
    </submittedName>
</protein>
<keyword evidence="6" id="KW-0804">Transcription</keyword>
<dbReference type="InterPro" id="IPR036390">
    <property type="entry name" value="WH_DNA-bd_sf"/>
</dbReference>
<proteinExistence type="inferred from homology"/>
<dbReference type="PANTHER" id="PTHR33202:SF7">
    <property type="entry name" value="FERRIC UPTAKE REGULATION PROTEIN"/>
    <property type="match status" value="1"/>
</dbReference>